<dbReference type="Pfam" id="PF00067">
    <property type="entry name" value="p450"/>
    <property type="match status" value="1"/>
</dbReference>
<dbReference type="InterPro" id="IPR001128">
    <property type="entry name" value="Cyt_P450"/>
</dbReference>
<organism evidence="2">
    <name type="scientific">freshwater metagenome</name>
    <dbReference type="NCBI Taxonomy" id="449393"/>
    <lineage>
        <taxon>unclassified sequences</taxon>
        <taxon>metagenomes</taxon>
        <taxon>ecological metagenomes</taxon>
    </lineage>
</organism>
<dbReference type="GO" id="GO:0016705">
    <property type="term" value="F:oxidoreductase activity, acting on paired donors, with incorporation or reduction of molecular oxygen"/>
    <property type="evidence" value="ECO:0007669"/>
    <property type="project" value="InterPro"/>
</dbReference>
<dbReference type="PANTHER" id="PTHR46696">
    <property type="entry name" value="P450, PUTATIVE (EUROFUNG)-RELATED"/>
    <property type="match status" value="1"/>
</dbReference>
<comment type="similarity">
    <text evidence="1">Belongs to the cytochrome P450 family.</text>
</comment>
<dbReference type="PROSITE" id="PS00086">
    <property type="entry name" value="CYTOCHROME_P450"/>
    <property type="match status" value="1"/>
</dbReference>
<name>A0A6J6GG82_9ZZZZ</name>
<dbReference type="InterPro" id="IPR036396">
    <property type="entry name" value="Cyt_P450_sf"/>
</dbReference>
<accession>A0A6J6GG82</accession>
<gene>
    <name evidence="2" type="ORF">UFOPK1788_00951</name>
</gene>
<evidence type="ECO:0000256" key="1">
    <source>
        <dbReference type="ARBA" id="ARBA00010617"/>
    </source>
</evidence>
<dbReference type="GO" id="GO:0005506">
    <property type="term" value="F:iron ion binding"/>
    <property type="evidence" value="ECO:0007669"/>
    <property type="project" value="InterPro"/>
</dbReference>
<sequence length="120" mass="13404">MRTNPTTTWVTREAVVDFDFEDLHAPAGSTVHFFTQVSGNDPEAYPNPHVDITADRVPHYGFGGGMHHCLGHFVARMDMTIALRTLSQRMANLRVNGQDEWLPDSGNTGPVRLPLAFDKR</sequence>
<dbReference type="PANTHER" id="PTHR46696:SF1">
    <property type="entry name" value="CYTOCHROME P450 YJIB-RELATED"/>
    <property type="match status" value="1"/>
</dbReference>
<dbReference type="InterPro" id="IPR017972">
    <property type="entry name" value="Cyt_P450_CS"/>
</dbReference>
<dbReference type="EMBL" id="CAEZUE010000138">
    <property type="protein sequence ID" value="CAB4598643.1"/>
    <property type="molecule type" value="Genomic_DNA"/>
</dbReference>
<dbReference type="Gene3D" id="1.10.630.10">
    <property type="entry name" value="Cytochrome P450"/>
    <property type="match status" value="1"/>
</dbReference>
<protein>
    <submittedName>
        <fullName evidence="2">Unannotated protein</fullName>
    </submittedName>
</protein>
<reference evidence="2" key="1">
    <citation type="submission" date="2020-05" db="EMBL/GenBank/DDBJ databases">
        <authorList>
            <person name="Chiriac C."/>
            <person name="Salcher M."/>
            <person name="Ghai R."/>
            <person name="Kavagutti S V."/>
        </authorList>
    </citation>
    <scope>NUCLEOTIDE SEQUENCE</scope>
</reference>
<dbReference type="GO" id="GO:0004497">
    <property type="term" value="F:monooxygenase activity"/>
    <property type="evidence" value="ECO:0007669"/>
    <property type="project" value="InterPro"/>
</dbReference>
<dbReference type="AlphaFoldDB" id="A0A6J6GG82"/>
<evidence type="ECO:0000313" key="2">
    <source>
        <dbReference type="EMBL" id="CAB4598643.1"/>
    </source>
</evidence>
<dbReference type="GO" id="GO:0020037">
    <property type="term" value="F:heme binding"/>
    <property type="evidence" value="ECO:0007669"/>
    <property type="project" value="InterPro"/>
</dbReference>
<dbReference type="SUPFAM" id="SSF48264">
    <property type="entry name" value="Cytochrome P450"/>
    <property type="match status" value="1"/>
</dbReference>
<proteinExistence type="inferred from homology"/>